<keyword evidence="13" id="KW-0732">Signal</keyword>
<evidence type="ECO:0000256" key="7">
    <source>
        <dbReference type="ARBA" id="ARBA00022525"/>
    </source>
</evidence>
<dbReference type="InterPro" id="IPR000070">
    <property type="entry name" value="Pectinesterase_cat"/>
</dbReference>
<keyword evidence="8 13" id="KW-0378">Hydrolase</keyword>
<feature type="active site" evidence="12">
    <location>
        <position position="378"/>
    </location>
</feature>
<keyword evidence="9 13" id="KW-0063">Aspartyl esterase</keyword>
<comment type="pathway">
    <text evidence="2 13">Glycan metabolism; pectin degradation; 2-dehydro-3-deoxy-D-gluconate from pectin: step 1/5.</text>
</comment>
<evidence type="ECO:0000256" key="12">
    <source>
        <dbReference type="PROSITE-ProRule" id="PRU10040"/>
    </source>
</evidence>
<accession>A0AAV1DAV2</accession>
<dbReference type="EMBL" id="OX459121">
    <property type="protein sequence ID" value="CAI9103967.1"/>
    <property type="molecule type" value="Genomic_DNA"/>
</dbReference>
<dbReference type="CDD" id="cd15798">
    <property type="entry name" value="PMEI-like_3"/>
    <property type="match status" value="1"/>
</dbReference>
<feature type="domain" description="Pectinesterase inhibitor" evidence="14">
    <location>
        <begin position="31"/>
        <end position="184"/>
    </location>
</feature>
<evidence type="ECO:0000256" key="10">
    <source>
        <dbReference type="ARBA" id="ARBA00023316"/>
    </source>
</evidence>
<dbReference type="InterPro" id="IPR035513">
    <property type="entry name" value="Invertase/methylesterase_inhib"/>
</dbReference>
<dbReference type="InterPro" id="IPR033131">
    <property type="entry name" value="Pectinesterase_Asp_AS"/>
</dbReference>
<evidence type="ECO:0000256" key="11">
    <source>
        <dbReference type="ARBA" id="ARBA00047928"/>
    </source>
</evidence>
<dbReference type="InterPro" id="IPR011050">
    <property type="entry name" value="Pectin_lyase_fold/virulence"/>
</dbReference>
<sequence>MSIATSIGYCTLFLCLFMHSFSYANVHATSSSSSSSDELCDLTPHSAFCRSQEPSNKPTNIHDFGRSTVQKALTASIALRNSINRYLNSAISSKTITFALQDCQYLLNKNVDLLSSIAQTLKDKDILEMPQYKDLETQFSATITGKQTCIEGLIFAASSSSSIVKDISPPLSNGSMLCSISLAFFKHGWAPPGTKSRSLEESFPLSSSSSFHRKLLQLNGVKIIKRVTVNPDGSGNYTTISDAVAAAPTNIQYGQGYYLIRVAAGVYQEYVTVDTNKMYLMMVGDGINKTIITGNHSVDDGWTTFNSATFVTNGQGFIGVGLTIRNTAGAIKHQAVALRNDADFSVFYQCSFEGYQDTLYTHAMRQFYRECDVYGTIDYIFGNAAVVLQHCNIYSRLPLKGQFNTVTAQGKTDINQNTGTTIHDCNIKASPDLASNNAYAVQTYLGRPWKTYATTIVMESYLDNLINPAGWSIWTGNQSLDTCYYAEYNNTGPGSSTANRVTWLGYHPITDGANVLNVTVSALAFGDFWLPSTTVPYTSNLLYYP</sequence>
<evidence type="ECO:0000256" key="1">
    <source>
        <dbReference type="ARBA" id="ARBA00004191"/>
    </source>
</evidence>
<evidence type="ECO:0000256" key="9">
    <source>
        <dbReference type="ARBA" id="ARBA00023085"/>
    </source>
</evidence>
<dbReference type="AlphaFoldDB" id="A0AAV1DAV2"/>
<comment type="similarity">
    <text evidence="4">In the C-terminal section; belongs to the pectinesterase family.</text>
</comment>
<keyword evidence="10" id="KW-0961">Cell wall biogenesis/degradation</keyword>
<dbReference type="Pfam" id="PF04043">
    <property type="entry name" value="PMEI"/>
    <property type="match status" value="1"/>
</dbReference>
<evidence type="ECO:0000313" key="15">
    <source>
        <dbReference type="EMBL" id="CAI9103967.1"/>
    </source>
</evidence>
<gene>
    <name evidence="15" type="ORF">OLC1_LOCUS13004</name>
</gene>
<dbReference type="Proteomes" id="UP001161247">
    <property type="component" value="Chromosome 4"/>
</dbReference>
<dbReference type="SUPFAM" id="SSF51126">
    <property type="entry name" value="Pectin lyase-like"/>
    <property type="match status" value="1"/>
</dbReference>
<dbReference type="NCBIfam" id="TIGR01614">
    <property type="entry name" value="PME_inhib"/>
    <property type="match status" value="1"/>
</dbReference>
<dbReference type="Gene3D" id="2.160.20.10">
    <property type="entry name" value="Single-stranded right-handed beta-helix, Pectin lyase-like"/>
    <property type="match status" value="1"/>
</dbReference>
<evidence type="ECO:0000256" key="4">
    <source>
        <dbReference type="ARBA" id="ARBA00007786"/>
    </source>
</evidence>
<dbReference type="InterPro" id="IPR012334">
    <property type="entry name" value="Pectin_lyas_fold"/>
</dbReference>
<keyword evidence="16" id="KW-1185">Reference proteome</keyword>
<reference evidence="15" key="1">
    <citation type="submission" date="2023-03" db="EMBL/GenBank/DDBJ databases">
        <authorList>
            <person name="Julca I."/>
        </authorList>
    </citation>
    <scope>NUCLEOTIDE SEQUENCE</scope>
</reference>
<dbReference type="GO" id="GO:0030599">
    <property type="term" value="F:pectinesterase activity"/>
    <property type="evidence" value="ECO:0007669"/>
    <property type="project" value="UniProtKB-UniRule"/>
</dbReference>
<dbReference type="FunFam" id="2.160.20.10:FF:000001">
    <property type="entry name" value="Pectinesterase"/>
    <property type="match status" value="1"/>
</dbReference>
<organism evidence="15 16">
    <name type="scientific">Oldenlandia corymbosa var. corymbosa</name>
    <dbReference type="NCBI Taxonomy" id="529605"/>
    <lineage>
        <taxon>Eukaryota</taxon>
        <taxon>Viridiplantae</taxon>
        <taxon>Streptophyta</taxon>
        <taxon>Embryophyta</taxon>
        <taxon>Tracheophyta</taxon>
        <taxon>Spermatophyta</taxon>
        <taxon>Magnoliopsida</taxon>
        <taxon>eudicotyledons</taxon>
        <taxon>Gunneridae</taxon>
        <taxon>Pentapetalae</taxon>
        <taxon>asterids</taxon>
        <taxon>lamiids</taxon>
        <taxon>Gentianales</taxon>
        <taxon>Rubiaceae</taxon>
        <taxon>Rubioideae</taxon>
        <taxon>Spermacoceae</taxon>
        <taxon>Hedyotis-Oldenlandia complex</taxon>
        <taxon>Oldenlandia</taxon>
    </lineage>
</organism>
<protein>
    <recommendedName>
        <fullName evidence="5 13">Pectinesterase</fullName>
        <ecNumber evidence="5 13">3.1.1.11</ecNumber>
    </recommendedName>
</protein>
<dbReference type="GO" id="GO:0045490">
    <property type="term" value="P:pectin catabolic process"/>
    <property type="evidence" value="ECO:0007669"/>
    <property type="project" value="UniProtKB-UniRule"/>
</dbReference>
<feature type="chain" id="PRO_5043088895" description="Pectinesterase" evidence="13">
    <location>
        <begin position="29"/>
        <end position="545"/>
    </location>
</feature>
<comment type="similarity">
    <text evidence="3">In the N-terminal section; belongs to the PMEI family.</text>
</comment>
<dbReference type="GO" id="GO:0042545">
    <property type="term" value="P:cell wall modification"/>
    <property type="evidence" value="ECO:0007669"/>
    <property type="project" value="UniProtKB-UniRule"/>
</dbReference>
<evidence type="ECO:0000256" key="5">
    <source>
        <dbReference type="ARBA" id="ARBA00013229"/>
    </source>
</evidence>
<dbReference type="GO" id="GO:0004857">
    <property type="term" value="F:enzyme inhibitor activity"/>
    <property type="evidence" value="ECO:0007669"/>
    <property type="project" value="InterPro"/>
</dbReference>
<evidence type="ECO:0000313" key="16">
    <source>
        <dbReference type="Proteomes" id="UP001161247"/>
    </source>
</evidence>
<dbReference type="Gene3D" id="1.20.140.40">
    <property type="entry name" value="Invertase/pectin methylesterase inhibitor family protein"/>
    <property type="match status" value="1"/>
</dbReference>
<proteinExistence type="inferred from homology"/>
<keyword evidence="6" id="KW-0134">Cell wall</keyword>
<evidence type="ECO:0000256" key="6">
    <source>
        <dbReference type="ARBA" id="ARBA00022512"/>
    </source>
</evidence>
<dbReference type="SMART" id="SM00856">
    <property type="entry name" value="PMEI"/>
    <property type="match status" value="1"/>
</dbReference>
<dbReference type="PANTHER" id="PTHR31707">
    <property type="entry name" value="PECTINESTERASE"/>
    <property type="match status" value="1"/>
</dbReference>
<dbReference type="EC" id="3.1.1.11" evidence="5 13"/>
<dbReference type="PROSITE" id="PS00503">
    <property type="entry name" value="PECTINESTERASE_2"/>
    <property type="match status" value="1"/>
</dbReference>
<name>A0AAV1DAV2_OLDCO</name>
<dbReference type="InterPro" id="IPR006501">
    <property type="entry name" value="Pectinesterase_inhib_dom"/>
</dbReference>
<evidence type="ECO:0000259" key="14">
    <source>
        <dbReference type="SMART" id="SM00856"/>
    </source>
</evidence>
<feature type="signal peptide" evidence="13">
    <location>
        <begin position="1"/>
        <end position="28"/>
    </location>
</feature>
<dbReference type="SUPFAM" id="SSF101148">
    <property type="entry name" value="Plant invertase/pectin methylesterase inhibitor"/>
    <property type="match status" value="1"/>
</dbReference>
<comment type="catalytic activity">
    <reaction evidence="11 13">
        <text>[(1-&gt;4)-alpha-D-galacturonosyl methyl ester](n) + n H2O = [(1-&gt;4)-alpha-D-galacturonosyl](n) + n methanol + n H(+)</text>
        <dbReference type="Rhea" id="RHEA:22380"/>
        <dbReference type="Rhea" id="RHEA-COMP:14570"/>
        <dbReference type="Rhea" id="RHEA-COMP:14573"/>
        <dbReference type="ChEBI" id="CHEBI:15377"/>
        <dbReference type="ChEBI" id="CHEBI:15378"/>
        <dbReference type="ChEBI" id="CHEBI:17790"/>
        <dbReference type="ChEBI" id="CHEBI:140522"/>
        <dbReference type="ChEBI" id="CHEBI:140523"/>
        <dbReference type="EC" id="3.1.1.11"/>
    </reaction>
</comment>
<dbReference type="Pfam" id="PF01095">
    <property type="entry name" value="Pectinesterase"/>
    <property type="match status" value="1"/>
</dbReference>
<evidence type="ECO:0000256" key="13">
    <source>
        <dbReference type="RuleBase" id="RU000589"/>
    </source>
</evidence>
<evidence type="ECO:0000256" key="2">
    <source>
        <dbReference type="ARBA" id="ARBA00005184"/>
    </source>
</evidence>
<evidence type="ECO:0000256" key="8">
    <source>
        <dbReference type="ARBA" id="ARBA00022801"/>
    </source>
</evidence>
<comment type="subcellular location">
    <subcellularLocation>
        <location evidence="1">Secreted</location>
        <location evidence="1">Cell wall</location>
    </subcellularLocation>
</comment>
<keyword evidence="7" id="KW-0964">Secreted</keyword>
<evidence type="ECO:0000256" key="3">
    <source>
        <dbReference type="ARBA" id="ARBA00006027"/>
    </source>
</evidence>